<sequence length="104" mass="11361">MFVPDEREPLSDSCARPADLRHPVGTRDAFLIGEPSDGAGHPHHRDAPRLVVEWDGRAWQPVAIADSWAAAHQMIVGDGRPPVFPQVSGRLPVFRPGPTGRRAD</sequence>
<feature type="region of interest" description="Disordered" evidence="1">
    <location>
        <begin position="1"/>
        <end position="21"/>
    </location>
</feature>
<reference evidence="2 3" key="1">
    <citation type="journal article" date="2019" name="Int. J. Syst. Evol. Microbiol.">
        <title>The Global Catalogue of Microorganisms (GCM) 10K type strain sequencing project: providing services to taxonomists for standard genome sequencing and annotation.</title>
        <authorList>
            <consortium name="The Broad Institute Genomics Platform"/>
            <consortium name="The Broad Institute Genome Sequencing Center for Infectious Disease"/>
            <person name="Wu L."/>
            <person name="Ma J."/>
        </authorList>
    </citation>
    <scope>NUCLEOTIDE SEQUENCE [LARGE SCALE GENOMIC DNA]</scope>
    <source>
        <strain evidence="2 3">JCM 13002</strain>
    </source>
</reference>
<protein>
    <submittedName>
        <fullName evidence="2">Uncharacterized protein</fullName>
    </submittedName>
</protein>
<name>A0ABN1TID6_9ACTN</name>
<evidence type="ECO:0000256" key="1">
    <source>
        <dbReference type="SAM" id="MobiDB-lite"/>
    </source>
</evidence>
<accession>A0ABN1TID6</accession>
<dbReference type="Proteomes" id="UP001499987">
    <property type="component" value="Unassembled WGS sequence"/>
</dbReference>
<dbReference type="Pfam" id="PF19565">
    <property type="entry name" value="DUF6087"/>
    <property type="match status" value="1"/>
</dbReference>
<organism evidence="2 3">
    <name type="scientific">Kitasatospora arboriphila</name>
    <dbReference type="NCBI Taxonomy" id="258052"/>
    <lineage>
        <taxon>Bacteria</taxon>
        <taxon>Bacillati</taxon>
        <taxon>Actinomycetota</taxon>
        <taxon>Actinomycetes</taxon>
        <taxon>Kitasatosporales</taxon>
        <taxon>Streptomycetaceae</taxon>
        <taxon>Kitasatospora</taxon>
    </lineage>
</organism>
<dbReference type="EMBL" id="BAAALD010000024">
    <property type="protein sequence ID" value="GAA1084350.1"/>
    <property type="molecule type" value="Genomic_DNA"/>
</dbReference>
<feature type="compositionally biased region" description="Basic and acidic residues" evidence="1">
    <location>
        <begin position="1"/>
        <end position="10"/>
    </location>
</feature>
<evidence type="ECO:0000313" key="3">
    <source>
        <dbReference type="Proteomes" id="UP001499987"/>
    </source>
</evidence>
<keyword evidence="3" id="KW-1185">Reference proteome</keyword>
<dbReference type="InterPro" id="IPR045733">
    <property type="entry name" value="DUF6087"/>
</dbReference>
<proteinExistence type="predicted"/>
<gene>
    <name evidence="2" type="ORF">GCM10009663_29870</name>
</gene>
<comment type="caution">
    <text evidence="2">The sequence shown here is derived from an EMBL/GenBank/DDBJ whole genome shotgun (WGS) entry which is preliminary data.</text>
</comment>
<evidence type="ECO:0000313" key="2">
    <source>
        <dbReference type="EMBL" id="GAA1084350.1"/>
    </source>
</evidence>